<dbReference type="HOGENOM" id="CLU_007784_1_0_1"/>
<dbReference type="GO" id="GO:0000785">
    <property type="term" value="C:chromatin"/>
    <property type="evidence" value="ECO:0007669"/>
    <property type="project" value="TreeGrafter"/>
</dbReference>
<feature type="region of interest" description="Disordered" evidence="7">
    <location>
        <begin position="28"/>
        <end position="83"/>
    </location>
</feature>
<evidence type="ECO:0000256" key="6">
    <source>
        <dbReference type="ARBA" id="ARBA00023242"/>
    </source>
</evidence>
<sequence>MSSVMSEGTRRKHRINVLVVKLTPGSTDLLTRHQKSAHNIEPSKRRKLQHERLGQHQHDASQWQAQSHHQGNGDISHGQQPSGALVDTTLTLSNQQHSTGLHTSAHGLSTDQQASRVDGDLQGPLNDDMLLTSLHDDAAFRYTNDHDLSKPGRSVYPSEAGGLVREEQTAPLTTSANTHEGISVTAPVDPNNHSHAHQFHNPETGFPQLNPTSLEMDNIFDNVDFLVGHLDFSTPNPPPQHHQASEHEVALAPPVLSGEQNTRALSGPSTHDTHRIAVDCDENQEINVFSRIGSPLPSLRSLPGARSQGREGRGTLDTGSGPCWKVSQADYIELQAKMAKYSEVFPTDLVLPSRHTMSAYLERCINSLYKHQPLFHVPTFRVADSALELILAMCATGAQLRFESHTGVPLFHASKALIMSRLQHRHEESLVSTLKQPCLANAETTAASSLQSPNSERQSPTNGLFDTSPNQIGNHSQLTSISTASRQRLQTIQAILTLMSFGSWGLKGLLGETILLQSLLVMLAREEGLTQEAESIIERSSSAVERWHAWTETESWRRVKIITYTFTNLQSLAYNMAPPLPSAEVRCLTPASADEWAAANAQRWEEIRRASRITAIPFQDAFHKLFQHEVGDAVANADDSPSISALGNYALIFGLLQCIYFLRQRHPVPCSSGADIAAGSNLRGEDIDSIIRALHRWQRMWEKCPESTIEPEASAGPISFNAIACLRLAWIRLYADLGPCRALATRDPSLIARVFTSGPSLPRHPQLTPVLLQAIHALSVPVRLGIKFVARSQSLFWSVNQSLCALECAVILSKWFETLASTLAQTPMSKQEKNLVLILRGMVLESGFFTEGDLDTLSLSAETRQGTNTNTNPDGTDRTLNGNLNAATQASTGSSTTTTNAGANEDLVSDARIFGMDLDHWILQEMAMPTPPSPKDDATAWQRQISGLRVAVARLWAEVFSDNHVFDVVTTIGRTLNVHAKMLEGII</sequence>
<dbReference type="Proteomes" id="UP000030678">
    <property type="component" value="Unassembled WGS sequence"/>
</dbReference>
<evidence type="ECO:0000256" key="4">
    <source>
        <dbReference type="ARBA" id="ARBA00022771"/>
    </source>
</evidence>
<feature type="compositionally biased region" description="Polar residues" evidence="7">
    <location>
        <begin position="60"/>
        <end position="70"/>
    </location>
</feature>
<dbReference type="RefSeq" id="XP_008723838.1">
    <property type="nucleotide sequence ID" value="XM_008725616.1"/>
</dbReference>
<evidence type="ECO:0000256" key="1">
    <source>
        <dbReference type="ARBA" id="ARBA00004123"/>
    </source>
</evidence>
<accession>V9DNA0</accession>
<evidence type="ECO:0000256" key="2">
    <source>
        <dbReference type="ARBA" id="ARBA00022723"/>
    </source>
</evidence>
<dbReference type="InterPro" id="IPR051059">
    <property type="entry name" value="VerF-like"/>
</dbReference>
<feature type="compositionally biased region" description="Polar residues" evidence="7">
    <location>
        <begin position="96"/>
        <end position="115"/>
    </location>
</feature>
<dbReference type="GO" id="GO:0008270">
    <property type="term" value="F:zinc ion binding"/>
    <property type="evidence" value="ECO:0007669"/>
    <property type="project" value="UniProtKB-KW"/>
</dbReference>
<evidence type="ECO:0000313" key="9">
    <source>
        <dbReference type="Proteomes" id="UP000030678"/>
    </source>
</evidence>
<evidence type="ECO:0008006" key="10">
    <source>
        <dbReference type="Google" id="ProtNLM"/>
    </source>
</evidence>
<reference evidence="8 9" key="1">
    <citation type="submission" date="2013-03" db="EMBL/GenBank/DDBJ databases">
        <title>The Genome Sequence of Cladophialophora carrionii CBS 160.54.</title>
        <authorList>
            <consortium name="The Broad Institute Genomics Platform"/>
            <person name="Cuomo C."/>
            <person name="de Hoog S."/>
            <person name="Gorbushina A."/>
            <person name="Walker B."/>
            <person name="Young S.K."/>
            <person name="Zeng Q."/>
            <person name="Gargeya S."/>
            <person name="Fitzgerald M."/>
            <person name="Haas B."/>
            <person name="Abouelleil A."/>
            <person name="Allen A.W."/>
            <person name="Alvarado L."/>
            <person name="Arachchi H.M."/>
            <person name="Berlin A.M."/>
            <person name="Chapman S.B."/>
            <person name="Gainer-Dewar J."/>
            <person name="Goldberg J."/>
            <person name="Griggs A."/>
            <person name="Gujja S."/>
            <person name="Hansen M."/>
            <person name="Howarth C."/>
            <person name="Imamovic A."/>
            <person name="Ireland A."/>
            <person name="Larimer J."/>
            <person name="McCowan C."/>
            <person name="Murphy C."/>
            <person name="Pearson M."/>
            <person name="Poon T.W."/>
            <person name="Priest M."/>
            <person name="Roberts A."/>
            <person name="Saif S."/>
            <person name="Shea T."/>
            <person name="Sisk P."/>
            <person name="Sykes S."/>
            <person name="Wortman J."/>
            <person name="Nusbaum C."/>
            <person name="Birren B."/>
        </authorList>
    </citation>
    <scope>NUCLEOTIDE SEQUENCE [LARGE SCALE GENOMIC DNA]</scope>
    <source>
        <strain evidence="8 9">CBS 160.54</strain>
    </source>
</reference>
<evidence type="ECO:0000256" key="5">
    <source>
        <dbReference type="ARBA" id="ARBA00022833"/>
    </source>
</evidence>
<keyword evidence="3" id="KW-0677">Repeat</keyword>
<dbReference type="OrthoDB" id="4154966at2759"/>
<feature type="region of interest" description="Disordered" evidence="7">
    <location>
        <begin position="445"/>
        <end position="471"/>
    </location>
</feature>
<feature type="region of interest" description="Disordered" evidence="7">
    <location>
        <begin position="299"/>
        <end position="319"/>
    </location>
</feature>
<feature type="region of interest" description="Disordered" evidence="7">
    <location>
        <begin position="96"/>
        <end position="123"/>
    </location>
</feature>
<feature type="compositionally biased region" description="Basic and acidic residues" evidence="7">
    <location>
        <begin position="50"/>
        <end position="59"/>
    </location>
</feature>
<dbReference type="AlphaFoldDB" id="V9DNA0"/>
<evidence type="ECO:0000256" key="3">
    <source>
        <dbReference type="ARBA" id="ARBA00022737"/>
    </source>
</evidence>
<feature type="region of interest" description="Disordered" evidence="7">
    <location>
        <begin position="860"/>
        <end position="902"/>
    </location>
</feature>
<evidence type="ECO:0000256" key="7">
    <source>
        <dbReference type="SAM" id="MobiDB-lite"/>
    </source>
</evidence>
<gene>
    <name evidence="8" type="ORF">G647_09622</name>
</gene>
<dbReference type="GeneID" id="19988115"/>
<feature type="region of interest" description="Disordered" evidence="7">
    <location>
        <begin position="171"/>
        <end position="208"/>
    </location>
</feature>
<protein>
    <recommendedName>
        <fullName evidence="10">Transcription factor domain-containing protein</fullName>
    </recommendedName>
</protein>
<organism evidence="8 9">
    <name type="scientific">Cladophialophora carrionii CBS 160.54</name>
    <dbReference type="NCBI Taxonomy" id="1279043"/>
    <lineage>
        <taxon>Eukaryota</taxon>
        <taxon>Fungi</taxon>
        <taxon>Dikarya</taxon>
        <taxon>Ascomycota</taxon>
        <taxon>Pezizomycotina</taxon>
        <taxon>Eurotiomycetes</taxon>
        <taxon>Chaetothyriomycetidae</taxon>
        <taxon>Chaetothyriales</taxon>
        <taxon>Herpotrichiellaceae</taxon>
        <taxon>Cladophialophora</taxon>
    </lineage>
</organism>
<dbReference type="GO" id="GO:0000981">
    <property type="term" value="F:DNA-binding transcription factor activity, RNA polymerase II-specific"/>
    <property type="evidence" value="ECO:0007669"/>
    <property type="project" value="InterPro"/>
</dbReference>
<keyword evidence="6" id="KW-0539">Nucleus</keyword>
<feature type="compositionally biased region" description="Polar residues" evidence="7">
    <location>
        <begin position="171"/>
        <end position="180"/>
    </location>
</feature>
<dbReference type="GO" id="GO:0005634">
    <property type="term" value="C:nucleus"/>
    <property type="evidence" value="ECO:0007669"/>
    <property type="project" value="UniProtKB-SubCell"/>
</dbReference>
<feature type="compositionally biased region" description="Low complexity" evidence="7">
    <location>
        <begin position="885"/>
        <end position="902"/>
    </location>
</feature>
<keyword evidence="2" id="KW-0479">Metal-binding</keyword>
<keyword evidence="4" id="KW-0863">Zinc-finger</keyword>
<evidence type="ECO:0000313" key="8">
    <source>
        <dbReference type="EMBL" id="ETI27432.1"/>
    </source>
</evidence>
<dbReference type="PANTHER" id="PTHR40626">
    <property type="entry name" value="MIP31509P"/>
    <property type="match status" value="1"/>
</dbReference>
<proteinExistence type="predicted"/>
<dbReference type="EMBL" id="KB822698">
    <property type="protein sequence ID" value="ETI27432.1"/>
    <property type="molecule type" value="Genomic_DNA"/>
</dbReference>
<name>V9DNA0_9EURO</name>
<dbReference type="PANTHER" id="PTHR40626:SF10">
    <property type="entry name" value="C2H2-TYPE DOMAIN-CONTAINING PROTEIN"/>
    <property type="match status" value="1"/>
</dbReference>
<dbReference type="GO" id="GO:0000978">
    <property type="term" value="F:RNA polymerase II cis-regulatory region sequence-specific DNA binding"/>
    <property type="evidence" value="ECO:0007669"/>
    <property type="project" value="InterPro"/>
</dbReference>
<keyword evidence="5" id="KW-0862">Zinc</keyword>
<comment type="subcellular location">
    <subcellularLocation>
        <location evidence="1">Nucleus</location>
    </subcellularLocation>
</comment>
<dbReference type="VEuPathDB" id="FungiDB:G647_09622"/>
<dbReference type="CDD" id="cd12148">
    <property type="entry name" value="fungal_TF_MHR"/>
    <property type="match status" value="1"/>
</dbReference>